<feature type="transmembrane region" description="Helical" evidence="1">
    <location>
        <begin position="30"/>
        <end position="48"/>
    </location>
</feature>
<dbReference type="Proteomes" id="UP000199555">
    <property type="component" value="Unassembled WGS sequence"/>
</dbReference>
<evidence type="ECO:0000313" key="2">
    <source>
        <dbReference type="EMBL" id="SDK52674.1"/>
    </source>
</evidence>
<feature type="transmembrane region" description="Helical" evidence="1">
    <location>
        <begin position="7"/>
        <end position="24"/>
    </location>
</feature>
<dbReference type="AlphaFoldDB" id="A0A1G9CMG2"/>
<gene>
    <name evidence="2" type="ORF">SAMN04487971_101270</name>
</gene>
<keyword evidence="1" id="KW-0472">Membrane</keyword>
<dbReference type="STRING" id="525640.SAMN04487971_101270"/>
<reference evidence="3" key="1">
    <citation type="submission" date="2016-10" db="EMBL/GenBank/DDBJ databases">
        <authorList>
            <person name="Varghese N."/>
            <person name="Submissions S."/>
        </authorList>
    </citation>
    <scope>NUCLEOTIDE SEQUENCE [LARGE SCALE GENOMIC DNA]</scope>
    <source>
        <strain evidence="3">CGMCC 1.7655</strain>
    </source>
</reference>
<keyword evidence="1" id="KW-0812">Transmembrane</keyword>
<organism evidence="2 3">
    <name type="scientific">Paracoccus chinensis</name>
    <dbReference type="NCBI Taxonomy" id="525640"/>
    <lineage>
        <taxon>Bacteria</taxon>
        <taxon>Pseudomonadati</taxon>
        <taxon>Pseudomonadota</taxon>
        <taxon>Alphaproteobacteria</taxon>
        <taxon>Rhodobacterales</taxon>
        <taxon>Paracoccaceae</taxon>
        <taxon>Paracoccus</taxon>
    </lineage>
</organism>
<proteinExistence type="predicted"/>
<protein>
    <submittedName>
        <fullName evidence="2">Uncharacterized protein</fullName>
    </submittedName>
</protein>
<sequence length="51" mass="5661">MSDWPLILRYAVTAIVFALTIWAFSTGHMLLAVIGVAACAFVFKRLFLSDI</sequence>
<name>A0A1G9CMG2_9RHOB</name>
<accession>A0A1G9CMG2</accession>
<evidence type="ECO:0000313" key="3">
    <source>
        <dbReference type="Proteomes" id="UP000199555"/>
    </source>
</evidence>
<keyword evidence="1" id="KW-1133">Transmembrane helix</keyword>
<dbReference type="EMBL" id="FNGE01000001">
    <property type="protein sequence ID" value="SDK52674.1"/>
    <property type="molecule type" value="Genomic_DNA"/>
</dbReference>
<evidence type="ECO:0000256" key="1">
    <source>
        <dbReference type="SAM" id="Phobius"/>
    </source>
</evidence>
<dbReference type="RefSeq" id="WP_175558735.1">
    <property type="nucleotide sequence ID" value="NZ_FNGE01000001.1"/>
</dbReference>
<keyword evidence="3" id="KW-1185">Reference proteome</keyword>